<reference evidence="4 5" key="1">
    <citation type="submission" date="2024-04" db="EMBL/GenBank/DDBJ databases">
        <authorList>
            <consortium name="Genoscope - CEA"/>
            <person name="William W."/>
        </authorList>
    </citation>
    <scope>NUCLEOTIDE SEQUENCE [LARGE SCALE GENOMIC DNA]</scope>
</reference>
<evidence type="ECO:0000259" key="3">
    <source>
        <dbReference type="SMART" id="SM00409"/>
    </source>
</evidence>
<feature type="transmembrane region" description="Helical" evidence="1">
    <location>
        <begin position="250"/>
        <end position="274"/>
    </location>
</feature>
<evidence type="ECO:0000313" key="5">
    <source>
        <dbReference type="Proteomes" id="UP001497497"/>
    </source>
</evidence>
<gene>
    <name evidence="4" type="ORF">GSLYS_00008621001</name>
</gene>
<keyword evidence="1" id="KW-0472">Membrane</keyword>
<dbReference type="EMBL" id="CAXITT010000178">
    <property type="protein sequence ID" value="CAL1534661.1"/>
    <property type="molecule type" value="Genomic_DNA"/>
</dbReference>
<evidence type="ECO:0000256" key="2">
    <source>
        <dbReference type="SAM" id="SignalP"/>
    </source>
</evidence>
<keyword evidence="1" id="KW-0812">Transmembrane</keyword>
<keyword evidence="2" id="KW-0732">Signal</keyword>
<comment type="caution">
    <text evidence="4">The sequence shown here is derived from an EMBL/GenBank/DDBJ whole genome shotgun (WGS) entry which is preliminary data.</text>
</comment>
<dbReference type="InterPro" id="IPR003599">
    <property type="entry name" value="Ig_sub"/>
</dbReference>
<keyword evidence="5" id="KW-1185">Reference proteome</keyword>
<dbReference type="SUPFAM" id="SSF48726">
    <property type="entry name" value="Immunoglobulin"/>
    <property type="match status" value="1"/>
</dbReference>
<dbReference type="AlphaFoldDB" id="A0AAV2HKV8"/>
<keyword evidence="1" id="KW-1133">Transmembrane helix</keyword>
<accession>A0AAV2HKV8</accession>
<feature type="chain" id="PRO_5043494847" description="Immunoglobulin domain-containing protein" evidence="2">
    <location>
        <begin position="24"/>
        <end position="323"/>
    </location>
</feature>
<feature type="signal peptide" evidence="2">
    <location>
        <begin position="1"/>
        <end position="23"/>
    </location>
</feature>
<feature type="domain" description="Immunoglobulin" evidence="3">
    <location>
        <begin position="47"/>
        <end position="132"/>
    </location>
</feature>
<dbReference type="Proteomes" id="UP001497497">
    <property type="component" value="Unassembled WGS sequence"/>
</dbReference>
<evidence type="ECO:0000313" key="4">
    <source>
        <dbReference type="EMBL" id="CAL1534661.1"/>
    </source>
</evidence>
<sequence length="323" mass="35895">MEYQLLSTLLTVLLYNSLLPVTSFRTRLTRSLSEESNELVYFIVNGSRTLNVSAGMDVSFYCYINSPSHFSGEISGNGFGKMQTVRFDRGSTQLPLVGVSCEDTGRYMCRVVGDVAHGTFTQTEAFVQLNVPCPQKLRYPLDSKDILSLQSSPNTNTILTLEVYGYPQPTHFNLTQEMDSTSVVVEASKYSVTYTEWVPPNGLVALILYDNTYENSTTYVLTVGSPAGDLEFKFVSVKKYPKDHVDDDGIWIGVGVGVCCAVIIILIAVVVCCVRVQYDAKEPETDLNTEENFNFNQADVSTPSRPTLQLYMPKNTDTFITSL</sequence>
<evidence type="ECO:0000256" key="1">
    <source>
        <dbReference type="SAM" id="Phobius"/>
    </source>
</evidence>
<dbReference type="InterPro" id="IPR036179">
    <property type="entry name" value="Ig-like_dom_sf"/>
</dbReference>
<protein>
    <recommendedName>
        <fullName evidence="3">Immunoglobulin domain-containing protein</fullName>
    </recommendedName>
</protein>
<organism evidence="4 5">
    <name type="scientific">Lymnaea stagnalis</name>
    <name type="common">Great pond snail</name>
    <name type="synonym">Helix stagnalis</name>
    <dbReference type="NCBI Taxonomy" id="6523"/>
    <lineage>
        <taxon>Eukaryota</taxon>
        <taxon>Metazoa</taxon>
        <taxon>Spiralia</taxon>
        <taxon>Lophotrochozoa</taxon>
        <taxon>Mollusca</taxon>
        <taxon>Gastropoda</taxon>
        <taxon>Heterobranchia</taxon>
        <taxon>Euthyneura</taxon>
        <taxon>Panpulmonata</taxon>
        <taxon>Hygrophila</taxon>
        <taxon>Lymnaeoidea</taxon>
        <taxon>Lymnaeidae</taxon>
        <taxon>Lymnaea</taxon>
    </lineage>
</organism>
<name>A0AAV2HKV8_LYMST</name>
<dbReference type="SMART" id="SM00409">
    <property type="entry name" value="IG"/>
    <property type="match status" value="1"/>
</dbReference>
<proteinExistence type="predicted"/>